<name>A0A0H4PB74_9BACT</name>
<evidence type="ECO:0000313" key="3">
    <source>
        <dbReference type="Proteomes" id="UP000036520"/>
    </source>
</evidence>
<organism evidence="2 3">
    <name type="scientific">Cyclobacterium amurskyense</name>
    <dbReference type="NCBI Taxonomy" id="320787"/>
    <lineage>
        <taxon>Bacteria</taxon>
        <taxon>Pseudomonadati</taxon>
        <taxon>Bacteroidota</taxon>
        <taxon>Cytophagia</taxon>
        <taxon>Cytophagales</taxon>
        <taxon>Cyclobacteriaceae</taxon>
        <taxon>Cyclobacterium</taxon>
    </lineage>
</organism>
<dbReference type="OrthoDB" id="980756at2"/>
<reference evidence="2 3" key="1">
    <citation type="submission" date="2015-07" db="EMBL/GenBank/DDBJ databases">
        <authorList>
            <person name="Kim K.M."/>
        </authorList>
    </citation>
    <scope>NUCLEOTIDE SEQUENCE [LARGE SCALE GENOMIC DNA]</scope>
    <source>
        <strain evidence="2 3">KCTC 12363</strain>
    </source>
</reference>
<dbReference type="Proteomes" id="UP000036520">
    <property type="component" value="Chromosome"/>
</dbReference>
<gene>
    <name evidence="2" type="ORF">CA2015_2033</name>
</gene>
<feature type="transmembrane region" description="Helical" evidence="1">
    <location>
        <begin position="20"/>
        <end position="38"/>
    </location>
</feature>
<feature type="transmembrane region" description="Helical" evidence="1">
    <location>
        <begin position="59"/>
        <end position="77"/>
    </location>
</feature>
<feature type="transmembrane region" description="Helical" evidence="1">
    <location>
        <begin position="83"/>
        <end position="104"/>
    </location>
</feature>
<accession>A0A0H4PB74</accession>
<dbReference type="EMBL" id="CP012040">
    <property type="protein sequence ID" value="AKP51459.1"/>
    <property type="molecule type" value="Genomic_DNA"/>
</dbReference>
<keyword evidence="1" id="KW-0812">Transmembrane</keyword>
<evidence type="ECO:0008006" key="4">
    <source>
        <dbReference type="Google" id="ProtNLM"/>
    </source>
</evidence>
<keyword evidence="3" id="KW-1185">Reference proteome</keyword>
<evidence type="ECO:0000256" key="1">
    <source>
        <dbReference type="SAM" id="Phobius"/>
    </source>
</evidence>
<feature type="transmembrane region" description="Helical" evidence="1">
    <location>
        <begin position="116"/>
        <end position="137"/>
    </location>
</feature>
<dbReference type="KEGG" id="camu:CA2015_2033"/>
<keyword evidence="1" id="KW-1133">Transmembrane helix</keyword>
<dbReference type="RefSeq" id="WP_048641789.1">
    <property type="nucleotide sequence ID" value="NZ_CAXBGM010000140.1"/>
</dbReference>
<dbReference type="AlphaFoldDB" id="A0A0H4PB74"/>
<proteinExistence type="predicted"/>
<keyword evidence="1" id="KW-0472">Membrane</keyword>
<evidence type="ECO:0000313" key="2">
    <source>
        <dbReference type="EMBL" id="AKP51459.1"/>
    </source>
</evidence>
<sequence length="148" mass="16919">MNNPSDTPEFPMFTMSNRGILLLSGIYTAAWAAFFKWFGPQLFSWLSMQAYLEDSMPTGFYGSIGIIAGVSLLLSAFYPISWIYLLAAGVFGKLVSILTFLLLYMPNLEWNKRIAFHIIFNEALCLLLIGIMLWKAWQVRKYLQTLPE</sequence>
<protein>
    <recommendedName>
        <fullName evidence="4">DoxX family protein</fullName>
    </recommendedName>
</protein>